<evidence type="ECO:0000256" key="1">
    <source>
        <dbReference type="SAM" id="Phobius"/>
    </source>
</evidence>
<feature type="transmembrane region" description="Helical" evidence="1">
    <location>
        <begin position="105"/>
        <end position="122"/>
    </location>
</feature>
<dbReference type="Proteomes" id="UP000823775">
    <property type="component" value="Unassembled WGS sequence"/>
</dbReference>
<organism evidence="2 3">
    <name type="scientific">Datura stramonium</name>
    <name type="common">Jimsonweed</name>
    <name type="synonym">Common thornapple</name>
    <dbReference type="NCBI Taxonomy" id="4076"/>
    <lineage>
        <taxon>Eukaryota</taxon>
        <taxon>Viridiplantae</taxon>
        <taxon>Streptophyta</taxon>
        <taxon>Embryophyta</taxon>
        <taxon>Tracheophyta</taxon>
        <taxon>Spermatophyta</taxon>
        <taxon>Magnoliopsida</taxon>
        <taxon>eudicotyledons</taxon>
        <taxon>Gunneridae</taxon>
        <taxon>Pentapetalae</taxon>
        <taxon>asterids</taxon>
        <taxon>lamiids</taxon>
        <taxon>Solanales</taxon>
        <taxon>Solanaceae</taxon>
        <taxon>Solanoideae</taxon>
        <taxon>Datureae</taxon>
        <taxon>Datura</taxon>
    </lineage>
</organism>
<evidence type="ECO:0000313" key="3">
    <source>
        <dbReference type="Proteomes" id="UP000823775"/>
    </source>
</evidence>
<sequence length="178" mass="19869">MSSCMEIVPLKLCLVIDGSDELSEFSIGDQIPRPAGIHSWSLYSRTKCVQNQFQLDFISQSALVLGIPFLDAADGSVFKLQLGTLAYFESPVHWKREVFVESSKYFYFLVVHFLGSLSPLLMGSNSEFNFQEVFLELGIYSTFLLSVYCAGSLLLHLTVASDTFPCSYSLECVGMSHM</sequence>
<keyword evidence="3" id="KW-1185">Reference proteome</keyword>
<gene>
    <name evidence="2" type="ORF">HAX54_035277</name>
</gene>
<keyword evidence="1" id="KW-1133">Transmembrane helix</keyword>
<accession>A0ABS8RP47</accession>
<name>A0ABS8RP47_DATST</name>
<dbReference type="EMBL" id="JACEIK010000046">
    <property type="protein sequence ID" value="MCD7447800.1"/>
    <property type="molecule type" value="Genomic_DNA"/>
</dbReference>
<protein>
    <submittedName>
        <fullName evidence="2">Uncharacterized protein</fullName>
    </submittedName>
</protein>
<comment type="caution">
    <text evidence="2">The sequence shown here is derived from an EMBL/GenBank/DDBJ whole genome shotgun (WGS) entry which is preliminary data.</text>
</comment>
<reference evidence="2 3" key="1">
    <citation type="journal article" date="2021" name="BMC Genomics">
        <title>Datura genome reveals duplications of psychoactive alkaloid biosynthetic genes and high mutation rate following tissue culture.</title>
        <authorList>
            <person name="Rajewski A."/>
            <person name="Carter-House D."/>
            <person name="Stajich J."/>
            <person name="Litt A."/>
        </authorList>
    </citation>
    <scope>NUCLEOTIDE SEQUENCE [LARGE SCALE GENOMIC DNA]</scope>
    <source>
        <strain evidence="2">AR-01</strain>
    </source>
</reference>
<proteinExistence type="predicted"/>
<keyword evidence="1" id="KW-0812">Transmembrane</keyword>
<keyword evidence="1" id="KW-0472">Membrane</keyword>
<evidence type="ECO:0000313" key="2">
    <source>
        <dbReference type="EMBL" id="MCD7447800.1"/>
    </source>
</evidence>
<feature type="transmembrane region" description="Helical" evidence="1">
    <location>
        <begin position="134"/>
        <end position="155"/>
    </location>
</feature>